<dbReference type="EMBL" id="NNAY01003591">
    <property type="protein sequence ID" value="OXU19140.1"/>
    <property type="molecule type" value="Genomic_DNA"/>
</dbReference>
<keyword evidence="3" id="KW-1185">Reference proteome</keyword>
<name>A0A232ELB0_9HYME</name>
<feature type="compositionally biased region" description="Polar residues" evidence="1">
    <location>
        <begin position="94"/>
        <end position="113"/>
    </location>
</feature>
<feature type="compositionally biased region" description="Low complexity" evidence="1">
    <location>
        <begin position="140"/>
        <end position="160"/>
    </location>
</feature>
<comment type="caution">
    <text evidence="2">The sequence shown here is derived from an EMBL/GenBank/DDBJ whole genome shotgun (WGS) entry which is preliminary data.</text>
</comment>
<gene>
    <name evidence="2" type="ORF">TSAR_001986</name>
</gene>
<feature type="region of interest" description="Disordered" evidence="1">
    <location>
        <begin position="94"/>
        <end position="211"/>
    </location>
</feature>
<evidence type="ECO:0000313" key="3">
    <source>
        <dbReference type="Proteomes" id="UP000215335"/>
    </source>
</evidence>
<dbReference type="AlphaFoldDB" id="A0A232ELB0"/>
<feature type="region of interest" description="Disordered" evidence="1">
    <location>
        <begin position="29"/>
        <end position="51"/>
    </location>
</feature>
<evidence type="ECO:0000313" key="2">
    <source>
        <dbReference type="EMBL" id="OXU19140.1"/>
    </source>
</evidence>
<accession>A0A232ELB0</accession>
<reference evidence="2 3" key="1">
    <citation type="journal article" date="2017" name="Curr. Biol.">
        <title>The Evolution of Venom by Co-option of Single-Copy Genes.</title>
        <authorList>
            <person name="Martinson E.O."/>
            <person name="Mrinalini"/>
            <person name="Kelkar Y.D."/>
            <person name="Chang C.H."/>
            <person name="Werren J.H."/>
        </authorList>
    </citation>
    <scope>NUCLEOTIDE SEQUENCE [LARGE SCALE GENOMIC DNA]</scope>
    <source>
        <strain evidence="2 3">Alberta</strain>
        <tissue evidence="2">Whole body</tissue>
    </source>
</reference>
<evidence type="ECO:0000256" key="1">
    <source>
        <dbReference type="SAM" id="MobiDB-lite"/>
    </source>
</evidence>
<dbReference type="Proteomes" id="UP000215335">
    <property type="component" value="Unassembled WGS sequence"/>
</dbReference>
<sequence length="300" mass="33015">MQSKILRRTLLRAVRRKLFVNSYVDDNDDDLSQPWSRNQPQASSTPCIDDEANNKWGSDVFFSSSSDDNDDSLCVNTGGYYVYRVCQTQNPENVSYSTDNDANRSVSSQYTPQVSGGSSDSGGSLGVRSLRCRNNANDGSTSRTSSSSSSSNSGRRVSITASSDEENLHSDSVSGGTTYSDNSMHTDDDDDRQGAYSVNDSDESSVENEYTASVRGPDFRFAIVEERNHYVRSFRVNGVHIIIRALHIIMPASENFDSILWLELVIRRIHGYLVSMASDSDLIGVTINSENFAHGSAGIF</sequence>
<feature type="compositionally biased region" description="Polar residues" evidence="1">
    <location>
        <begin position="33"/>
        <end position="46"/>
    </location>
</feature>
<protein>
    <submittedName>
        <fullName evidence="2">Uncharacterized protein</fullName>
    </submittedName>
</protein>
<feature type="compositionally biased region" description="Polar residues" evidence="1">
    <location>
        <begin position="170"/>
        <end position="183"/>
    </location>
</feature>
<proteinExistence type="predicted"/>
<organism evidence="2 3">
    <name type="scientific">Trichomalopsis sarcophagae</name>
    <dbReference type="NCBI Taxonomy" id="543379"/>
    <lineage>
        <taxon>Eukaryota</taxon>
        <taxon>Metazoa</taxon>
        <taxon>Ecdysozoa</taxon>
        <taxon>Arthropoda</taxon>
        <taxon>Hexapoda</taxon>
        <taxon>Insecta</taxon>
        <taxon>Pterygota</taxon>
        <taxon>Neoptera</taxon>
        <taxon>Endopterygota</taxon>
        <taxon>Hymenoptera</taxon>
        <taxon>Apocrita</taxon>
        <taxon>Proctotrupomorpha</taxon>
        <taxon>Chalcidoidea</taxon>
        <taxon>Pteromalidae</taxon>
        <taxon>Pteromalinae</taxon>
        <taxon>Trichomalopsis</taxon>
    </lineage>
</organism>